<evidence type="ECO:0000313" key="1">
    <source>
        <dbReference type="EMBL" id="CAG8508632.1"/>
    </source>
</evidence>
<sequence length="130" mass="14821">VPDLNPASRAQLQIIDQIGERKADMILEERNKRKFKDLSDAEKRLPSMKKQLTHFKVSSSYRLSSLKKITPETASRSLGLRWGASTNDCRCYHSSITEPSLSLLASSYVEYVCFMIHNSISDFLFPHTVL</sequence>
<dbReference type="Pfam" id="PF04919">
    <property type="entry name" value="DUF655"/>
    <property type="match status" value="1"/>
</dbReference>
<reference evidence="1" key="1">
    <citation type="submission" date="2021-06" db="EMBL/GenBank/DDBJ databases">
        <authorList>
            <person name="Kallberg Y."/>
            <person name="Tangrot J."/>
            <person name="Rosling A."/>
        </authorList>
    </citation>
    <scope>NUCLEOTIDE SEQUENCE</scope>
    <source>
        <strain evidence="1">87-6 pot B 2015</strain>
    </source>
</reference>
<dbReference type="EMBL" id="CAJVPP010000741">
    <property type="protein sequence ID" value="CAG8508632.1"/>
    <property type="molecule type" value="Genomic_DNA"/>
</dbReference>
<keyword evidence="2" id="KW-1185">Reference proteome</keyword>
<dbReference type="SUPFAM" id="SSF160975">
    <property type="entry name" value="AF1531-like"/>
    <property type="match status" value="1"/>
</dbReference>
<protein>
    <submittedName>
        <fullName evidence="1">5552_t:CDS:1</fullName>
    </submittedName>
</protein>
<dbReference type="InterPro" id="IPR007003">
    <property type="entry name" value="DUF655"/>
</dbReference>
<dbReference type="Proteomes" id="UP000789375">
    <property type="component" value="Unassembled WGS sequence"/>
</dbReference>
<dbReference type="AlphaFoldDB" id="A0A9N8ZW07"/>
<gene>
    <name evidence="1" type="ORF">FMOSSE_LOCUS4418</name>
</gene>
<accession>A0A9N8ZW07</accession>
<proteinExistence type="predicted"/>
<name>A0A9N8ZW07_FUNMO</name>
<comment type="caution">
    <text evidence="1">The sequence shown here is derived from an EMBL/GenBank/DDBJ whole genome shotgun (WGS) entry which is preliminary data.</text>
</comment>
<feature type="non-terminal residue" evidence="1">
    <location>
        <position position="130"/>
    </location>
</feature>
<evidence type="ECO:0000313" key="2">
    <source>
        <dbReference type="Proteomes" id="UP000789375"/>
    </source>
</evidence>
<organism evidence="1 2">
    <name type="scientific">Funneliformis mosseae</name>
    <name type="common">Endomycorrhizal fungus</name>
    <name type="synonym">Glomus mosseae</name>
    <dbReference type="NCBI Taxonomy" id="27381"/>
    <lineage>
        <taxon>Eukaryota</taxon>
        <taxon>Fungi</taxon>
        <taxon>Fungi incertae sedis</taxon>
        <taxon>Mucoromycota</taxon>
        <taxon>Glomeromycotina</taxon>
        <taxon>Glomeromycetes</taxon>
        <taxon>Glomerales</taxon>
        <taxon>Glomeraceae</taxon>
        <taxon>Funneliformis</taxon>
    </lineage>
</organism>
<dbReference type="Gene3D" id="1.10.150.280">
    <property type="entry name" value="AF1531-like domain"/>
    <property type="match status" value="1"/>
</dbReference>